<dbReference type="Proteomes" id="UP000004263">
    <property type="component" value="Unassembled WGS sequence"/>
</dbReference>
<evidence type="ECO:0000313" key="4">
    <source>
        <dbReference type="Proteomes" id="UP000004263"/>
    </source>
</evidence>
<evidence type="ECO:0000256" key="1">
    <source>
        <dbReference type="SAM" id="SignalP"/>
    </source>
</evidence>
<dbReference type="InterPro" id="IPR046158">
    <property type="entry name" value="DUF6160"/>
</dbReference>
<keyword evidence="1" id="KW-0732">Signal</keyword>
<dbReference type="HOGENOM" id="CLU_594055_0_0_6"/>
<dbReference type="Pfam" id="PF19657">
    <property type="entry name" value="DUF6160"/>
    <property type="match status" value="1"/>
</dbReference>
<dbReference type="EMBL" id="AAQH01000011">
    <property type="protein sequence ID" value="EAT11999.1"/>
    <property type="molecule type" value="Genomic_DNA"/>
</dbReference>
<feature type="chain" id="PRO_5004194498" description="DUF6160 domain-containing protein" evidence="1">
    <location>
        <begin position="22"/>
        <end position="460"/>
    </location>
</feature>
<dbReference type="AlphaFoldDB" id="Q1N152"/>
<proteinExistence type="predicted"/>
<organism evidence="3 4">
    <name type="scientific">Bermanella marisrubri</name>
    <dbReference type="NCBI Taxonomy" id="207949"/>
    <lineage>
        <taxon>Bacteria</taxon>
        <taxon>Pseudomonadati</taxon>
        <taxon>Pseudomonadota</taxon>
        <taxon>Gammaproteobacteria</taxon>
        <taxon>Oceanospirillales</taxon>
        <taxon>Oceanospirillaceae</taxon>
        <taxon>Bermanella</taxon>
    </lineage>
</organism>
<keyword evidence="4" id="KW-1185">Reference proteome</keyword>
<dbReference type="RefSeq" id="WP_007017463.1">
    <property type="nucleotide sequence ID" value="NZ_CH724113.1"/>
</dbReference>
<protein>
    <recommendedName>
        <fullName evidence="2">DUF6160 domain-containing protein</fullName>
    </recommendedName>
</protein>
<gene>
    <name evidence="3" type="ORF">RED65_11680</name>
</gene>
<dbReference type="OrthoDB" id="6180023at2"/>
<comment type="caution">
    <text evidence="3">The sequence shown here is derived from an EMBL/GenBank/DDBJ whole genome shotgun (WGS) entry which is preliminary data.</text>
</comment>
<feature type="domain" description="DUF6160" evidence="2">
    <location>
        <begin position="1"/>
        <end position="82"/>
    </location>
</feature>
<reference evidence="3 4" key="1">
    <citation type="submission" date="2006-03" db="EMBL/GenBank/DDBJ databases">
        <authorList>
            <person name="Pinhassi J."/>
            <person name="Pedros-Alio C."/>
            <person name="Ferriera S."/>
            <person name="Johnson J."/>
            <person name="Kravitz S."/>
            <person name="Halpern A."/>
            <person name="Remington K."/>
            <person name="Beeson K."/>
            <person name="Tran B."/>
            <person name="Rogers Y.-H."/>
            <person name="Friedman R."/>
            <person name="Venter J.C."/>
        </authorList>
    </citation>
    <scope>NUCLEOTIDE SEQUENCE [LARGE SCALE GENOMIC DNA]</scope>
    <source>
        <strain evidence="3 4">RED65</strain>
    </source>
</reference>
<name>Q1N152_9GAMM</name>
<dbReference type="STRING" id="207949.RED65_11680"/>
<evidence type="ECO:0000313" key="3">
    <source>
        <dbReference type="EMBL" id="EAT11999.1"/>
    </source>
</evidence>
<feature type="signal peptide" evidence="1">
    <location>
        <begin position="1"/>
        <end position="21"/>
    </location>
</feature>
<evidence type="ECO:0000259" key="2">
    <source>
        <dbReference type="Pfam" id="PF19657"/>
    </source>
</evidence>
<sequence length="460" mass="46654">MKGLKKLALATAVAAAPFAQAEMTALDDSALGQMTGQAGITIDVDLQMTIDAIKYVDNDGNVKLREAQGGAGTGSYDAAGNNVGAGNGDYDIYGTQGAITMKGLTMNNDGGTATIRGVTIDADGQDGLVIGLNQIGDTAGNGIDITVDAIMINAGNANLAMQQAGITQAPVVAATGAFASNTTVQGDLATFFGDPAKGNWTELTDAEKAAFAQAVSDNPASVDAQTATLLADLQTARANYAGQAIAVGAGDGNVGGFVIEDFRNYIQDDLVNKYNGVFDMALQDSTGAITGDVAAGGSAGRFVRGEIVINGTGNSVLGTGGLNISGEFGGAMDKIAWVDGYGANVDGSSDGLNDAGEFGVKDFGMFHGIDTTGDGISDTIEGMHFTVNIDVVDHESWNNATPGSSDVAALRIADMSFEGTIMMGDIYLGSSTATTADQSLGSVLVKDIDMTGTSVYVYGH</sequence>
<accession>Q1N152</accession>